<dbReference type="SMART" id="SM00501">
    <property type="entry name" value="BRIGHT"/>
    <property type="match status" value="1"/>
</dbReference>
<reference evidence="6" key="1">
    <citation type="submission" date="2015-12" db="EMBL/GenBank/DDBJ databases">
        <title>De novo transcriptome assembly of four potential Pierce s Disease insect vectors from Arizona vineyards.</title>
        <authorList>
            <person name="Tassone E.E."/>
        </authorList>
    </citation>
    <scope>NUCLEOTIDE SEQUENCE</scope>
</reference>
<evidence type="ECO:0000256" key="2">
    <source>
        <dbReference type="ARBA" id="ARBA00023163"/>
    </source>
</evidence>
<dbReference type="EMBL" id="GEDC01019688">
    <property type="protein sequence ID" value="JAS17610.1"/>
    <property type="molecule type" value="Transcribed_RNA"/>
</dbReference>
<dbReference type="PANTHER" id="PTHR13964:SF44">
    <property type="entry name" value="ARID DOMAIN-CONTAINING PROTEIN"/>
    <property type="match status" value="1"/>
</dbReference>
<dbReference type="AlphaFoldDB" id="A0A1B6CVU6"/>
<evidence type="ECO:0000256" key="4">
    <source>
        <dbReference type="SAM" id="MobiDB-lite"/>
    </source>
</evidence>
<evidence type="ECO:0000256" key="1">
    <source>
        <dbReference type="ARBA" id="ARBA00023015"/>
    </source>
</evidence>
<organism evidence="6">
    <name type="scientific">Clastoptera arizonana</name>
    <name type="common">Arizona spittle bug</name>
    <dbReference type="NCBI Taxonomy" id="38151"/>
    <lineage>
        <taxon>Eukaryota</taxon>
        <taxon>Metazoa</taxon>
        <taxon>Ecdysozoa</taxon>
        <taxon>Arthropoda</taxon>
        <taxon>Hexapoda</taxon>
        <taxon>Insecta</taxon>
        <taxon>Pterygota</taxon>
        <taxon>Neoptera</taxon>
        <taxon>Paraneoptera</taxon>
        <taxon>Hemiptera</taxon>
        <taxon>Auchenorrhyncha</taxon>
        <taxon>Cercopoidea</taxon>
        <taxon>Clastopteridae</taxon>
        <taxon>Clastoptera</taxon>
    </lineage>
</organism>
<dbReference type="GO" id="GO:0006357">
    <property type="term" value="P:regulation of transcription by RNA polymerase II"/>
    <property type="evidence" value="ECO:0007669"/>
    <property type="project" value="TreeGrafter"/>
</dbReference>
<feature type="domain" description="ARID" evidence="5">
    <location>
        <begin position="318"/>
        <end position="410"/>
    </location>
</feature>
<evidence type="ECO:0000256" key="3">
    <source>
        <dbReference type="ARBA" id="ARBA00023242"/>
    </source>
</evidence>
<accession>A0A1B6CVU6</accession>
<proteinExistence type="predicted"/>
<dbReference type="FunFam" id="1.10.150.60:FF:000003">
    <property type="entry name" value="AT-rich interactive domain-containing protein 4B"/>
    <property type="match status" value="1"/>
</dbReference>
<dbReference type="SMART" id="SM01014">
    <property type="entry name" value="ARID"/>
    <property type="match status" value="1"/>
</dbReference>
<feature type="region of interest" description="Disordered" evidence="4">
    <location>
        <begin position="247"/>
        <end position="273"/>
    </location>
</feature>
<dbReference type="InterPro" id="IPR036431">
    <property type="entry name" value="ARID_dom_sf"/>
</dbReference>
<dbReference type="SUPFAM" id="SSF46774">
    <property type="entry name" value="ARID-like"/>
    <property type="match status" value="1"/>
</dbReference>
<keyword evidence="2" id="KW-0804">Transcription</keyword>
<dbReference type="GO" id="GO:0000976">
    <property type="term" value="F:transcription cis-regulatory region binding"/>
    <property type="evidence" value="ECO:0007669"/>
    <property type="project" value="TreeGrafter"/>
</dbReference>
<dbReference type="GO" id="GO:0005634">
    <property type="term" value="C:nucleus"/>
    <property type="evidence" value="ECO:0007669"/>
    <property type="project" value="TreeGrafter"/>
</dbReference>
<protein>
    <recommendedName>
        <fullName evidence="5">ARID domain-containing protein</fullName>
    </recommendedName>
</protein>
<keyword evidence="3" id="KW-0539">Nucleus</keyword>
<evidence type="ECO:0000259" key="5">
    <source>
        <dbReference type="PROSITE" id="PS51011"/>
    </source>
</evidence>
<dbReference type="PROSITE" id="PS51011">
    <property type="entry name" value="ARID"/>
    <property type="match status" value="1"/>
</dbReference>
<dbReference type="PANTHER" id="PTHR13964">
    <property type="entry name" value="RBP-RELATED"/>
    <property type="match status" value="1"/>
</dbReference>
<feature type="compositionally biased region" description="Low complexity" evidence="4">
    <location>
        <begin position="255"/>
        <end position="273"/>
    </location>
</feature>
<dbReference type="Gene3D" id="1.10.150.60">
    <property type="entry name" value="ARID DNA-binding domain"/>
    <property type="match status" value="1"/>
</dbReference>
<name>A0A1B6CVU6_9HEMI</name>
<evidence type="ECO:0000313" key="6">
    <source>
        <dbReference type="EMBL" id="JAS17610.1"/>
    </source>
</evidence>
<gene>
    <name evidence="6" type="ORF">g.7688</name>
</gene>
<dbReference type="CDD" id="cd16869">
    <property type="entry name" value="ARID_ARID5"/>
    <property type="match status" value="1"/>
</dbReference>
<dbReference type="InterPro" id="IPR001606">
    <property type="entry name" value="ARID_dom"/>
</dbReference>
<sequence>MDFKLIGVPCGHHGPYTFYKAFKYSKNGKSNILSLSEFFFVKLWNDSDLVSIGELQLLWEDKNCEQTLASLRLYILPESTPDGRSDFHGEHEVLAITEKVVLKVEDLLTWITEAADWSWGLSAVWDKDCSRKMSISPKPQLLPDCTAIDLSDIEKEKNLLDESHWETSCGVVVLSFPRYCRYRGILKRLEGVQNKWLRTALVIALGGFTVPCRNTRILFCKDTFDYPDLEGHELLCNHLAPKLKGRPRKKRKKLSLSPDGSESESGSSLSTVCSTTKHTKSKLLTPTKSLSTPVALSIPNLLSPSLTGSRRSSRNPGSPEEKEFLSNLYLFMKSRQTPINRLPSIGFKEIDLYKFYNKVKHLGGYDMVTANRLWKYVYEEMGGDYGSTSAATCSRRHYEKLLLEYERHLTGTRILNRCKPATIVKARKLFDHSDRTISSVPHTVTPPGKTSLLRSVRLKPEKSNIETSGSTTDPPMDKENIPVASDHLYKSSDIIDLGFDQSTKPLPSSPTSPNFKKQKLEILKEGGLEVTPIATTAVATTNGSPLQEGDRPSVIHHTVPGSKISITVTPDVNHMLVATKTPQRHAWSLGSQAVYGNPKDIVHCNEKRVNSGEILDLRTKINSHPSSSYASIGSNLEITLVPAGSNNTQPRRKRFQNEYQPSIPNAVSKTPLPHQQRSAHIPAQRQPNTSAISNGRLQHVGKHSNSIIPNVSISLNQQQLNHQQAQYNHQPRRARHKAPQLYTGFKPQATPYLPIVDPVYLSAALYGGIFPPNLFPSHNSLPPNQHQMQLYKELIHRHVPASARSSYPENLPCLLKDGSTSITLVGQSSTPTSK</sequence>
<dbReference type="InterPro" id="IPR051232">
    <property type="entry name" value="ARID/SWI1_ChromRemod"/>
</dbReference>
<feature type="region of interest" description="Disordered" evidence="4">
    <location>
        <begin position="457"/>
        <end position="481"/>
    </location>
</feature>
<dbReference type="Pfam" id="PF01388">
    <property type="entry name" value="ARID"/>
    <property type="match status" value="1"/>
</dbReference>
<keyword evidence="1" id="KW-0805">Transcription regulation</keyword>